<proteinExistence type="predicted"/>
<evidence type="ECO:0000313" key="2">
    <source>
        <dbReference type="Proteomes" id="UP000774326"/>
    </source>
</evidence>
<accession>A0A9P8TB18</accession>
<dbReference type="Proteomes" id="UP000774326">
    <property type="component" value="Unassembled WGS sequence"/>
</dbReference>
<comment type="caution">
    <text evidence="1">The sequence shown here is derived from an EMBL/GenBank/DDBJ whole genome shotgun (WGS) entry which is preliminary data.</text>
</comment>
<evidence type="ECO:0000313" key="1">
    <source>
        <dbReference type="EMBL" id="KAH3672511.1"/>
    </source>
</evidence>
<protein>
    <submittedName>
        <fullName evidence="1">Uncharacterized protein</fullName>
    </submittedName>
</protein>
<keyword evidence="2" id="KW-1185">Reference proteome</keyword>
<dbReference type="EMBL" id="JAEUBG010005793">
    <property type="protein sequence ID" value="KAH3672511.1"/>
    <property type="molecule type" value="Genomic_DNA"/>
</dbReference>
<gene>
    <name evidence="1" type="ORF">WICPIJ_010039</name>
</gene>
<dbReference type="AlphaFoldDB" id="A0A9P8TB18"/>
<name>A0A9P8TB18_WICPI</name>
<organism evidence="1 2">
    <name type="scientific">Wickerhamomyces pijperi</name>
    <name type="common">Yeast</name>
    <name type="synonym">Pichia pijperi</name>
    <dbReference type="NCBI Taxonomy" id="599730"/>
    <lineage>
        <taxon>Eukaryota</taxon>
        <taxon>Fungi</taxon>
        <taxon>Dikarya</taxon>
        <taxon>Ascomycota</taxon>
        <taxon>Saccharomycotina</taxon>
        <taxon>Saccharomycetes</taxon>
        <taxon>Phaffomycetales</taxon>
        <taxon>Wickerhamomycetaceae</taxon>
        <taxon>Wickerhamomyces</taxon>
    </lineage>
</organism>
<reference evidence="1" key="1">
    <citation type="journal article" date="2021" name="Open Biol.">
        <title>Shared evolutionary footprints suggest mitochondrial oxidative damage underlies multiple complex I losses in fungi.</title>
        <authorList>
            <person name="Schikora-Tamarit M.A."/>
            <person name="Marcet-Houben M."/>
            <person name="Nosek J."/>
            <person name="Gabaldon T."/>
        </authorList>
    </citation>
    <scope>NUCLEOTIDE SEQUENCE</scope>
    <source>
        <strain evidence="1">CBS2887</strain>
    </source>
</reference>
<sequence>MEHNNHTLKKKRFKSLRTRQYFQDKKSKLKQKLGDKLQHLSLTGTTKLNPHPTKLLPINHKNNSCTNIENARQGSKRKDNVLLSTQEPGDVTLDSIVLNSTPITKVRILPVDFSSNVSLDKIVFLPEPLFTPSPKTSPFHEEDSMSDCLSFDSNYRGEPNLSLYDSLRSDDGKLSCDNGDDDSLLSEVRSVANVPLESVSANRLLSFDDVTD</sequence>
<reference evidence="1" key="2">
    <citation type="submission" date="2021-01" db="EMBL/GenBank/DDBJ databases">
        <authorList>
            <person name="Schikora-Tamarit M.A."/>
        </authorList>
    </citation>
    <scope>NUCLEOTIDE SEQUENCE</scope>
    <source>
        <strain evidence="1">CBS2887</strain>
    </source>
</reference>